<protein>
    <submittedName>
        <fullName evidence="6">Gluconokinase</fullName>
    </submittedName>
</protein>
<name>A0A563UKD8_9SPHI</name>
<evidence type="ECO:0000256" key="3">
    <source>
        <dbReference type="ARBA" id="ARBA00022777"/>
    </source>
</evidence>
<dbReference type="GO" id="GO:0016301">
    <property type="term" value="F:kinase activity"/>
    <property type="evidence" value="ECO:0007669"/>
    <property type="project" value="UniProtKB-KW"/>
</dbReference>
<proteinExistence type="inferred from homology"/>
<dbReference type="Gene3D" id="3.30.420.40">
    <property type="match status" value="2"/>
</dbReference>
<dbReference type="Pfam" id="PF02782">
    <property type="entry name" value="FGGY_C"/>
    <property type="match status" value="1"/>
</dbReference>
<dbReference type="InterPro" id="IPR050406">
    <property type="entry name" value="FGGY_Carb_Kinase"/>
</dbReference>
<dbReference type="Pfam" id="PF00370">
    <property type="entry name" value="FGGY_N"/>
    <property type="match status" value="1"/>
</dbReference>
<gene>
    <name evidence="6" type="ORF">FPZ43_00750</name>
</gene>
<comment type="similarity">
    <text evidence="1">Belongs to the FGGY kinase family.</text>
</comment>
<sequence length="497" mass="54683">MQKYFIGIDLGTGSTKAVAVDATGETIFTAQSHYPTINTKPEYSEQNADLIWDAFVACINQAITELHAAPAAISFSSAMHSIMPVDEHGTPLANAILWADARSANIAEELRKSDAGEDIYRKTGTAIYAMSPLCKLMWLRQNEQELFNKAHKFISLKEYVWFKLFGVYEVDYSIASTTGMFDILELKWYHKSLELAGLDANKLSAPVNTTYTRYLDKTLDTIPGISNQTAFVAGASDGCCANLGGGAVTNGVAALTIGTSGAVRVASPQPVYNYQAMTFNYLLTKGRYICGGAVNNGGAAADWLLKDFLKRGDITKEAYKLLFTEVEMVEPGSNGLIFLPYLYAERAPIWDANSSASFLNISYKHKQQHFLRAVIEGICFALNDVLKAIEGDQPFIKEIVISGGFISSAVWVQILADITGKRLVKQKTGDASAIGAIHLALEALDINADEIFVDDNQTETIEPDMDNHALYSKMFPIYKKVYTDLKESMQLMHDLRN</sequence>
<dbReference type="AlphaFoldDB" id="A0A563UKD8"/>
<evidence type="ECO:0000313" key="6">
    <source>
        <dbReference type="EMBL" id="TWR31729.1"/>
    </source>
</evidence>
<dbReference type="InterPro" id="IPR043129">
    <property type="entry name" value="ATPase_NBD"/>
</dbReference>
<dbReference type="CDD" id="cd07770">
    <property type="entry name" value="ASKHA_NBD_FGGY_GntK"/>
    <property type="match status" value="1"/>
</dbReference>
<dbReference type="GO" id="GO:0005975">
    <property type="term" value="P:carbohydrate metabolic process"/>
    <property type="evidence" value="ECO:0007669"/>
    <property type="project" value="InterPro"/>
</dbReference>
<accession>A0A563UKD8</accession>
<dbReference type="InterPro" id="IPR018484">
    <property type="entry name" value="FGGY_N"/>
</dbReference>
<evidence type="ECO:0000259" key="5">
    <source>
        <dbReference type="Pfam" id="PF02782"/>
    </source>
</evidence>
<organism evidence="6 7">
    <name type="scientific">Mucilaginibacter pallidiroseus</name>
    <dbReference type="NCBI Taxonomy" id="2599295"/>
    <lineage>
        <taxon>Bacteria</taxon>
        <taxon>Pseudomonadati</taxon>
        <taxon>Bacteroidota</taxon>
        <taxon>Sphingobacteriia</taxon>
        <taxon>Sphingobacteriales</taxon>
        <taxon>Sphingobacteriaceae</taxon>
        <taxon>Mucilaginibacter</taxon>
    </lineage>
</organism>
<evidence type="ECO:0000256" key="2">
    <source>
        <dbReference type="ARBA" id="ARBA00022679"/>
    </source>
</evidence>
<feature type="domain" description="Carbohydrate kinase FGGY N-terminal" evidence="4">
    <location>
        <begin position="4"/>
        <end position="244"/>
    </location>
</feature>
<dbReference type="PIRSF" id="PIRSF000538">
    <property type="entry name" value="GlpK"/>
    <property type="match status" value="1"/>
</dbReference>
<dbReference type="SUPFAM" id="SSF53067">
    <property type="entry name" value="Actin-like ATPase domain"/>
    <property type="match status" value="2"/>
</dbReference>
<evidence type="ECO:0000256" key="1">
    <source>
        <dbReference type="ARBA" id="ARBA00009156"/>
    </source>
</evidence>
<reference evidence="6 7" key="1">
    <citation type="submission" date="2019-07" db="EMBL/GenBank/DDBJ databases">
        <authorList>
            <person name="Kim J."/>
        </authorList>
    </citation>
    <scope>NUCLEOTIDE SEQUENCE [LARGE SCALE GENOMIC DNA]</scope>
    <source>
        <strain evidence="7">dk17</strain>
    </source>
</reference>
<dbReference type="Proteomes" id="UP000320042">
    <property type="component" value="Unassembled WGS sequence"/>
</dbReference>
<keyword evidence="7" id="KW-1185">Reference proteome</keyword>
<keyword evidence="2" id="KW-0808">Transferase</keyword>
<keyword evidence="3 6" id="KW-0418">Kinase</keyword>
<evidence type="ECO:0000313" key="7">
    <source>
        <dbReference type="Proteomes" id="UP000320042"/>
    </source>
</evidence>
<evidence type="ECO:0000259" key="4">
    <source>
        <dbReference type="Pfam" id="PF00370"/>
    </source>
</evidence>
<dbReference type="OrthoDB" id="9805576at2"/>
<dbReference type="GO" id="GO:0016773">
    <property type="term" value="F:phosphotransferase activity, alcohol group as acceptor"/>
    <property type="evidence" value="ECO:0007669"/>
    <property type="project" value="InterPro"/>
</dbReference>
<comment type="caution">
    <text evidence="6">The sequence shown here is derived from an EMBL/GenBank/DDBJ whole genome shotgun (WGS) entry which is preliminary data.</text>
</comment>
<feature type="domain" description="Carbohydrate kinase FGGY C-terminal" evidence="5">
    <location>
        <begin position="253"/>
        <end position="441"/>
    </location>
</feature>
<dbReference type="PROSITE" id="PS00933">
    <property type="entry name" value="FGGY_KINASES_1"/>
    <property type="match status" value="1"/>
</dbReference>
<dbReference type="PANTHER" id="PTHR43095:SF2">
    <property type="entry name" value="GLUCONOKINASE"/>
    <property type="match status" value="1"/>
</dbReference>
<dbReference type="InterPro" id="IPR018485">
    <property type="entry name" value="FGGY_C"/>
</dbReference>
<dbReference type="InterPro" id="IPR000577">
    <property type="entry name" value="Carb_kinase_FGGY"/>
</dbReference>
<dbReference type="InterPro" id="IPR018483">
    <property type="entry name" value="Carb_kinase_FGGY_CS"/>
</dbReference>
<dbReference type="PANTHER" id="PTHR43095">
    <property type="entry name" value="SUGAR KINASE"/>
    <property type="match status" value="1"/>
</dbReference>
<dbReference type="EMBL" id="VOEJ01000001">
    <property type="protein sequence ID" value="TWR31729.1"/>
    <property type="molecule type" value="Genomic_DNA"/>
</dbReference>